<dbReference type="STRING" id="913024.SAMN05421741_11847"/>
<dbReference type="AlphaFoldDB" id="A0A1I5E1U3"/>
<gene>
    <name evidence="1" type="ORF">SAMN05421741_11847</name>
</gene>
<organism evidence="1 2">
    <name type="scientific">Paenimyroides ummariense</name>
    <dbReference type="NCBI Taxonomy" id="913024"/>
    <lineage>
        <taxon>Bacteria</taxon>
        <taxon>Pseudomonadati</taxon>
        <taxon>Bacteroidota</taxon>
        <taxon>Flavobacteriia</taxon>
        <taxon>Flavobacteriales</taxon>
        <taxon>Flavobacteriaceae</taxon>
        <taxon>Paenimyroides</taxon>
    </lineage>
</organism>
<sequence length="122" mass="13752">MRKKFNKDIPTVFTENGYHKVMLPTGETLPHLIKTEVKCKVKSTELAFVIMVANKQVEGSGVCLYHLEADRIVLTLPNGKQIGFLNKSFELVKDRKISRLKVRLTQVNLASCKCVAADLYNS</sequence>
<dbReference type="RefSeq" id="WP_091524668.1">
    <property type="nucleotide sequence ID" value="NZ_FOVI01000018.1"/>
</dbReference>
<keyword evidence="2" id="KW-1185">Reference proteome</keyword>
<name>A0A1I5E1U3_9FLAO</name>
<dbReference type="EMBL" id="FOVI01000018">
    <property type="protein sequence ID" value="SFO05353.1"/>
    <property type="molecule type" value="Genomic_DNA"/>
</dbReference>
<evidence type="ECO:0000313" key="2">
    <source>
        <dbReference type="Proteomes" id="UP000199036"/>
    </source>
</evidence>
<dbReference type="Proteomes" id="UP000199036">
    <property type="component" value="Unassembled WGS sequence"/>
</dbReference>
<protein>
    <submittedName>
        <fullName evidence="1">Uncharacterized protein</fullName>
    </submittedName>
</protein>
<proteinExistence type="predicted"/>
<reference evidence="2" key="1">
    <citation type="submission" date="2016-10" db="EMBL/GenBank/DDBJ databases">
        <authorList>
            <person name="Varghese N."/>
            <person name="Submissions S."/>
        </authorList>
    </citation>
    <scope>NUCLEOTIDE SEQUENCE [LARGE SCALE GENOMIC DNA]</scope>
    <source>
        <strain evidence="2">DS-12</strain>
    </source>
</reference>
<accession>A0A1I5E1U3</accession>
<evidence type="ECO:0000313" key="1">
    <source>
        <dbReference type="EMBL" id="SFO05353.1"/>
    </source>
</evidence>